<keyword evidence="1" id="KW-1133">Transmembrane helix</keyword>
<dbReference type="RefSeq" id="WP_159804976.1">
    <property type="nucleotide sequence ID" value="NZ_BLJE01000001.1"/>
</dbReference>
<dbReference type="AlphaFoldDB" id="A0A6N6JD72"/>
<feature type="transmembrane region" description="Helical" evidence="1">
    <location>
        <begin position="45"/>
        <end position="71"/>
    </location>
</feature>
<dbReference type="Proteomes" id="UP000436822">
    <property type="component" value="Unassembled WGS sequence"/>
</dbReference>
<feature type="transmembrane region" description="Helical" evidence="1">
    <location>
        <begin position="388"/>
        <end position="408"/>
    </location>
</feature>
<gene>
    <name evidence="3" type="ORF">KIN_11790</name>
</gene>
<evidence type="ECO:0000259" key="2">
    <source>
        <dbReference type="Pfam" id="PF01970"/>
    </source>
</evidence>
<feature type="transmembrane region" description="Helical" evidence="1">
    <location>
        <begin position="111"/>
        <end position="134"/>
    </location>
</feature>
<protein>
    <submittedName>
        <fullName evidence="3">Tripartite tricarboxylate transporter TctA</fullName>
    </submittedName>
</protein>
<proteinExistence type="predicted"/>
<organism evidence="3 4">
    <name type="scientific">Litoreibacter roseus</name>
    <dbReference type="NCBI Taxonomy" id="2601869"/>
    <lineage>
        <taxon>Bacteria</taxon>
        <taxon>Pseudomonadati</taxon>
        <taxon>Pseudomonadota</taxon>
        <taxon>Alphaproteobacteria</taxon>
        <taxon>Rhodobacterales</taxon>
        <taxon>Roseobacteraceae</taxon>
        <taxon>Litoreibacter</taxon>
    </lineage>
</organism>
<feature type="transmembrane region" description="Helical" evidence="1">
    <location>
        <begin position="258"/>
        <end position="281"/>
    </location>
</feature>
<feature type="domain" description="DUF112" evidence="2">
    <location>
        <begin position="20"/>
        <end position="440"/>
    </location>
</feature>
<feature type="transmembrane region" description="Helical" evidence="1">
    <location>
        <begin position="169"/>
        <end position="186"/>
    </location>
</feature>
<reference evidence="3 4" key="1">
    <citation type="submission" date="2019-12" db="EMBL/GenBank/DDBJ databases">
        <title>Litoreibacter badius sp. nov., a novel bacteriochlorophyll a-containing bacterium in the genus Litoreibacter.</title>
        <authorList>
            <person name="Kanamuro M."/>
            <person name="Takabe Y."/>
            <person name="Mori K."/>
            <person name="Takaichi S."/>
            <person name="Hanada S."/>
        </authorList>
    </citation>
    <scope>NUCLEOTIDE SEQUENCE [LARGE SCALE GENOMIC DNA]</scope>
    <source>
        <strain evidence="3 4">K6</strain>
    </source>
</reference>
<keyword evidence="1" id="KW-0472">Membrane</keyword>
<feature type="transmembrane region" description="Helical" evidence="1">
    <location>
        <begin position="206"/>
        <end position="225"/>
    </location>
</feature>
<feature type="transmembrane region" description="Helical" evidence="1">
    <location>
        <begin position="323"/>
        <end position="344"/>
    </location>
</feature>
<dbReference type="PANTHER" id="PTHR35342:SF5">
    <property type="entry name" value="TRICARBOXYLIC TRANSPORT PROTEIN"/>
    <property type="match status" value="1"/>
</dbReference>
<keyword evidence="1" id="KW-0812">Transmembrane</keyword>
<name>A0A6N6JD72_9RHOB</name>
<feature type="transmembrane region" description="Helical" evidence="1">
    <location>
        <begin position="415"/>
        <end position="445"/>
    </location>
</feature>
<dbReference type="InterPro" id="IPR002823">
    <property type="entry name" value="DUF112_TM"/>
</dbReference>
<dbReference type="Pfam" id="PF01970">
    <property type="entry name" value="TctA"/>
    <property type="match status" value="1"/>
</dbReference>
<feature type="transmembrane region" description="Helical" evidence="1">
    <location>
        <begin position="7"/>
        <end position="33"/>
    </location>
</feature>
<accession>A0A6N6JD72</accession>
<keyword evidence="4" id="KW-1185">Reference proteome</keyword>
<evidence type="ECO:0000313" key="4">
    <source>
        <dbReference type="Proteomes" id="UP000436822"/>
    </source>
</evidence>
<dbReference type="EMBL" id="BLJE01000001">
    <property type="protein sequence ID" value="GFE64105.1"/>
    <property type="molecule type" value="Genomic_DNA"/>
</dbReference>
<dbReference type="OrthoDB" id="9791872at2"/>
<feature type="transmembrane region" description="Helical" evidence="1">
    <location>
        <begin position="356"/>
        <end position="376"/>
    </location>
</feature>
<evidence type="ECO:0000256" key="1">
    <source>
        <dbReference type="SAM" id="Phobius"/>
    </source>
</evidence>
<dbReference type="PANTHER" id="PTHR35342">
    <property type="entry name" value="TRICARBOXYLIC TRANSPORT PROTEIN"/>
    <property type="match status" value="1"/>
</dbReference>
<comment type="caution">
    <text evidence="3">The sequence shown here is derived from an EMBL/GenBank/DDBJ whole genome shotgun (WGS) entry which is preliminary data.</text>
</comment>
<sequence>MELLSNLALGFSIALSPTTLFLAVIGCFLGTIIGSLPGLGPSNGVAILIPLTFSLGFDATAALVLMTSVYYGAMYGGRISSILLNIPGDEPALMTTLDGYPMAKQGRAGDALVLSGVASFVGAFLATIGLMLLAPVLAQVAYLFGPAEYFALYLLAFSTLGGIASNNQAKAALASCIGLAIAMIGLDNNTGMPRFTFGNLHLMDGVDFLVAIVGLFAVAEVFIFIESHGKGSSIGVKLEKVRIPFRDIKNSFWTMIRASGVGFVAGVLPGAGASLGSFLAYMSEKSLAGPKGGFGTGVPRGVAAPEAGNNAAAGGALVPMLTLGVPGSGTTAVLLALLMTLNITPGPTLFTDRPDVVWGLIASLLIANFVLLAMNVPMVKVFVRVLSVPPAILLPGVTMISFVGIYSLTGSYFDLLLMVGFGVIGYVFRKLDVPTVPIILGILLGKHMEDALRRAMVLSDGDASYLFSSGIAITLWIAAVLGFFAPIFVRRYLRKPAAVSD</sequence>
<feature type="transmembrane region" description="Helical" evidence="1">
    <location>
        <begin position="465"/>
        <end position="489"/>
    </location>
</feature>
<evidence type="ECO:0000313" key="3">
    <source>
        <dbReference type="EMBL" id="GFE64105.1"/>
    </source>
</evidence>